<evidence type="ECO:0000313" key="2">
    <source>
        <dbReference type="Proteomes" id="UP001139721"/>
    </source>
</evidence>
<dbReference type="Gene3D" id="3.40.50.1820">
    <property type="entry name" value="alpha/beta hydrolase"/>
    <property type="match status" value="1"/>
</dbReference>
<dbReference type="Proteomes" id="UP001139721">
    <property type="component" value="Unassembled WGS sequence"/>
</dbReference>
<keyword evidence="2" id="KW-1185">Reference proteome</keyword>
<organism evidence="1 2">
    <name type="scientific">Legionella maioricensis</name>
    <dbReference type="NCBI Taxonomy" id="2896528"/>
    <lineage>
        <taxon>Bacteria</taxon>
        <taxon>Pseudomonadati</taxon>
        <taxon>Pseudomonadota</taxon>
        <taxon>Gammaproteobacteria</taxon>
        <taxon>Legionellales</taxon>
        <taxon>Legionellaceae</taxon>
        <taxon>Legionella</taxon>
    </lineage>
</organism>
<comment type="caution">
    <text evidence="1">The sequence shown here is derived from an EMBL/GenBank/DDBJ whole genome shotgun (WGS) entry which is preliminary data.</text>
</comment>
<sequence>MDLQRALITLFLFIFYSLIQATPAPKDNQGIAFVHGTRDHREDAYGGYWKTDFIQSVTQRMENPDNYYVVHCDFSQYMWHEDAANCTAEQLLTFMADKNINSLTVYTHSNGANIVRWILSNPTYDKKFLMLKRKIRQVIAIAPSSGGTPLADEVLNGGVFETSLAWLLGYTSDAVKQQRVADMLIFNQELLLGGKGRPSLSVPFKVIVGTDVYASPFSSSSYCNGYWHNSGLKIAKLYLEPCSDGFLNCSSQAEAGDVWFYDRDKTENNIPLSHNQSRHSCFGLDGVLISALAAKGVAQ</sequence>
<protein>
    <submittedName>
        <fullName evidence="1">Uncharacterized protein</fullName>
    </submittedName>
</protein>
<dbReference type="AlphaFoldDB" id="A0A9X2IB60"/>
<dbReference type="EMBL" id="JAJKBJ010000001">
    <property type="protein sequence ID" value="MCL9682493.1"/>
    <property type="molecule type" value="Genomic_DNA"/>
</dbReference>
<evidence type="ECO:0000313" key="1">
    <source>
        <dbReference type="EMBL" id="MCL9682493.1"/>
    </source>
</evidence>
<gene>
    <name evidence="1" type="ORF">LOX96_00105</name>
</gene>
<dbReference type="InterPro" id="IPR029058">
    <property type="entry name" value="AB_hydrolase_fold"/>
</dbReference>
<proteinExistence type="predicted"/>
<dbReference type="RefSeq" id="WP_250420169.1">
    <property type="nucleotide sequence ID" value="NZ_JAJKBJ010000001.1"/>
</dbReference>
<accession>A0A9X2IB60</accession>
<reference evidence="1" key="1">
    <citation type="submission" date="2021-11" db="EMBL/GenBank/DDBJ databases">
        <title>Legionella maioricencis sp. nov., a new species isolated from hot water samples in Mallorca.</title>
        <authorList>
            <person name="Crespi S."/>
            <person name="Drasar V."/>
            <person name="Salva-Serra F."/>
            <person name="Jaen-Luchoro D."/>
            <person name="Pineiro-Iglesias B."/>
            <person name="Aliaga F."/>
            <person name="Fernandez-Juarez V."/>
            <person name="Coll G."/>
            <person name="Moore E.R.B."/>
            <person name="Bennasar-Figueras A."/>
        </authorList>
    </citation>
    <scope>NUCLEOTIDE SEQUENCE</scope>
    <source>
        <strain evidence="1">HCPI-6</strain>
    </source>
</reference>
<name>A0A9X2IB60_9GAMM</name>
<dbReference type="SUPFAM" id="SSF53474">
    <property type="entry name" value="alpha/beta-Hydrolases"/>
    <property type="match status" value="1"/>
</dbReference>